<evidence type="ECO:0000313" key="2">
    <source>
        <dbReference type="EMBL" id="MEN2743807.1"/>
    </source>
</evidence>
<gene>
    <name evidence="2" type="ORF">ABCQ75_04555</name>
</gene>
<comment type="caution">
    <text evidence="2">The sequence shown here is derived from an EMBL/GenBank/DDBJ whole genome shotgun (WGS) entry which is preliminary data.</text>
</comment>
<protein>
    <submittedName>
        <fullName evidence="2">Uncharacterized protein</fullName>
    </submittedName>
</protein>
<reference evidence="2 3" key="1">
    <citation type="submission" date="2024-05" db="EMBL/GenBank/DDBJ databases">
        <title>Sinomonas sp. nov., isolated from a waste landfill.</title>
        <authorList>
            <person name="Zhao Y."/>
        </authorList>
    </citation>
    <scope>NUCLEOTIDE SEQUENCE [LARGE SCALE GENOMIC DNA]</scope>
    <source>
        <strain evidence="2 3">CCTCC AB2014300</strain>
    </source>
</reference>
<evidence type="ECO:0000313" key="3">
    <source>
        <dbReference type="Proteomes" id="UP001422074"/>
    </source>
</evidence>
<evidence type="ECO:0000256" key="1">
    <source>
        <dbReference type="SAM" id="MobiDB-lite"/>
    </source>
</evidence>
<organism evidence="2 3">
    <name type="scientific">Sinomonas halotolerans</name>
    <dbReference type="NCBI Taxonomy" id="1644133"/>
    <lineage>
        <taxon>Bacteria</taxon>
        <taxon>Bacillati</taxon>
        <taxon>Actinomycetota</taxon>
        <taxon>Actinomycetes</taxon>
        <taxon>Micrococcales</taxon>
        <taxon>Micrococcaceae</taxon>
        <taxon>Sinomonas</taxon>
    </lineage>
</organism>
<dbReference type="RefSeq" id="WP_345883369.1">
    <property type="nucleotide sequence ID" value="NZ_JBDFRB010000003.1"/>
</dbReference>
<name>A0ABU9WY79_9MICC</name>
<feature type="region of interest" description="Disordered" evidence="1">
    <location>
        <begin position="1"/>
        <end position="38"/>
    </location>
</feature>
<keyword evidence="3" id="KW-1185">Reference proteome</keyword>
<dbReference type="EMBL" id="JBDFRB010000003">
    <property type="protein sequence ID" value="MEN2743807.1"/>
    <property type="molecule type" value="Genomic_DNA"/>
</dbReference>
<proteinExistence type="predicted"/>
<accession>A0ABU9WY79</accession>
<feature type="compositionally biased region" description="Basic residues" evidence="1">
    <location>
        <begin position="1"/>
        <end position="11"/>
    </location>
</feature>
<sequence length="67" mass="7420">MDTKTPRRRAIRPAQSNPRPAQTGEHCPATGWWSTDGGRSPYPLTVFVMEGSLMPAALGQRAVWRLV</sequence>
<dbReference type="Proteomes" id="UP001422074">
    <property type="component" value="Unassembled WGS sequence"/>
</dbReference>